<protein>
    <submittedName>
        <fullName evidence="1">Uncharacterized protein</fullName>
    </submittedName>
</protein>
<dbReference type="OrthoDB" id="290557at2759"/>
<dbReference type="AlphaFoldDB" id="A0A8S1M775"/>
<evidence type="ECO:0000313" key="1">
    <source>
        <dbReference type="EMBL" id="CAD8072456.1"/>
    </source>
</evidence>
<dbReference type="EMBL" id="CAJJDN010000029">
    <property type="protein sequence ID" value="CAD8072456.1"/>
    <property type="molecule type" value="Genomic_DNA"/>
</dbReference>
<name>A0A8S1M775_9CILI</name>
<sequence>MNVNLICPQHKQQVLQACLDLECQVFPFMCQICMNEQSTLSQHMKHNQFVIPYPQYITQMSKTIQNNINDAQSFNDLFKQESEVIQQLLSSDEHLNNIETFISKLKHQIDSDIKLALNSLIKFFDSQKIELFNKLDSYLQIYKNNFFLLKEQIEPIHFLLNKCKYYANENNFKQKLHTKPDLGSQVKISIKQLQLKQLQMLKLNCEIFKKSQEIKQNSSCLNQLINDTQKSIIEYFSKNISIPTSTMLEISPQSNNQSFTPIKSKSLELSHIEKTALQDDNKIAIQSFDSKIQLSNLLPISNIPKFHAQVIDQRIIQEQNQKKIHLSAKFRIKKKLCIEFLVQTIALVNNSYVALGLVDGSVKLLDMNTSKISFYPNTYIQHQKPVNQIILLKQNKGTRLLSISEENFAILWTLGENYVPYPEKKIVCFKQKLNHIMDFADSFHILCQSDNNLQIINYQENRIVHSFDFKSQLVEFLYLSKHEKFATISQGNIVSIYSLKLSINTQNITQLVNCELESIQPAIPISNINTCIGVDFENEIIICYGCSNGQVKLYNVFKNSLLGEYQVFNNGIKEMIVLKQENQFVLVVFGENSRQIKGVLYQKNKVLELDRYGELLDCISKNGKNVIQQTVIKNKNGIYILSDTQKDIGLYELC</sequence>
<gene>
    <name evidence="1" type="ORF">PSON_ATCC_30995.1.T0290174</name>
</gene>
<dbReference type="Proteomes" id="UP000692954">
    <property type="component" value="Unassembled WGS sequence"/>
</dbReference>
<proteinExistence type="predicted"/>
<keyword evidence="2" id="KW-1185">Reference proteome</keyword>
<accession>A0A8S1M775</accession>
<organism evidence="1 2">
    <name type="scientific">Paramecium sonneborni</name>
    <dbReference type="NCBI Taxonomy" id="65129"/>
    <lineage>
        <taxon>Eukaryota</taxon>
        <taxon>Sar</taxon>
        <taxon>Alveolata</taxon>
        <taxon>Ciliophora</taxon>
        <taxon>Intramacronucleata</taxon>
        <taxon>Oligohymenophorea</taxon>
        <taxon>Peniculida</taxon>
        <taxon>Parameciidae</taxon>
        <taxon>Paramecium</taxon>
    </lineage>
</organism>
<evidence type="ECO:0000313" key="2">
    <source>
        <dbReference type="Proteomes" id="UP000692954"/>
    </source>
</evidence>
<comment type="caution">
    <text evidence="1">The sequence shown here is derived from an EMBL/GenBank/DDBJ whole genome shotgun (WGS) entry which is preliminary data.</text>
</comment>
<reference evidence="1" key="1">
    <citation type="submission" date="2021-01" db="EMBL/GenBank/DDBJ databases">
        <authorList>
            <consortium name="Genoscope - CEA"/>
            <person name="William W."/>
        </authorList>
    </citation>
    <scope>NUCLEOTIDE SEQUENCE</scope>
</reference>